<dbReference type="EC" id="3.1.1.83" evidence="3"/>
<dbReference type="SUPFAM" id="SSF53474">
    <property type="entry name" value="alpha/beta-Hydrolases"/>
    <property type="match status" value="1"/>
</dbReference>
<dbReference type="Gene3D" id="3.40.50.1820">
    <property type="entry name" value="alpha/beta hydrolase"/>
    <property type="match status" value="1"/>
</dbReference>
<evidence type="ECO:0000313" key="4">
    <source>
        <dbReference type="Proteomes" id="UP000035722"/>
    </source>
</evidence>
<dbReference type="RefSeq" id="WP_161799589.1">
    <property type="nucleotide sequence ID" value="NZ_CAQI01000053.1"/>
</dbReference>
<evidence type="ECO:0000259" key="2">
    <source>
        <dbReference type="Pfam" id="PF07859"/>
    </source>
</evidence>
<feature type="domain" description="Alpha/beta hydrolase fold-3" evidence="2">
    <location>
        <begin position="48"/>
        <end position="248"/>
    </location>
</feature>
<dbReference type="Pfam" id="PF07859">
    <property type="entry name" value="Abhydrolase_3"/>
    <property type="match status" value="1"/>
</dbReference>
<comment type="caution">
    <text evidence="3">The sequence shown here is derived from an EMBL/GenBank/DDBJ whole genome shotgun (WGS) entry which is preliminary data.</text>
</comment>
<keyword evidence="1 3" id="KW-0378">Hydrolase</keyword>
<dbReference type="PANTHER" id="PTHR48081:SF8">
    <property type="entry name" value="ALPHA_BETA HYDROLASE FOLD-3 DOMAIN-CONTAINING PROTEIN-RELATED"/>
    <property type="match status" value="1"/>
</dbReference>
<dbReference type="STRING" id="861266.ARTSIC4J27_4134"/>
<dbReference type="InterPro" id="IPR013094">
    <property type="entry name" value="AB_hydrolase_3"/>
</dbReference>
<dbReference type="AlphaFoldDB" id="A0A024H8D1"/>
<dbReference type="InterPro" id="IPR029058">
    <property type="entry name" value="AB_hydrolase_fold"/>
</dbReference>
<dbReference type="OrthoDB" id="9803828at2"/>
<dbReference type="GO" id="GO:0016787">
    <property type="term" value="F:hydrolase activity"/>
    <property type="evidence" value="ECO:0007669"/>
    <property type="project" value="UniProtKB-KW"/>
</dbReference>
<accession>A0A024H8D1</accession>
<keyword evidence="4" id="KW-1185">Reference proteome</keyword>
<dbReference type="InterPro" id="IPR050300">
    <property type="entry name" value="GDXG_lipolytic_enzyme"/>
</dbReference>
<reference evidence="4" key="1">
    <citation type="journal article" date="2014" name="Genome Announc.">
        <title>Genome Sequence of Arthrobacter siccitolerans 4J27, a Xeroprotectant-Producing Desiccation-Tolerant Microorganism.</title>
        <authorList>
            <person name="Manzanera M."/>
            <person name="Santa-Cruz-Calvo L."/>
            <person name="Vilchez J.I."/>
            <person name="Garcia-Fontana C."/>
            <person name="Silva-Castro G.A."/>
            <person name="Calvo C."/>
            <person name="Gonzalez-Lopez J."/>
        </authorList>
    </citation>
    <scope>NUCLEOTIDE SEQUENCE [LARGE SCALE GENOMIC DNA]</scope>
    <source>
        <strain evidence="4">4J27</strain>
    </source>
</reference>
<dbReference type="EMBL" id="CAQI01000053">
    <property type="protein sequence ID" value="CCQ48137.1"/>
    <property type="molecule type" value="Genomic_DNA"/>
</dbReference>
<dbReference type="PANTHER" id="PTHR48081">
    <property type="entry name" value="AB HYDROLASE SUPERFAMILY PROTEIN C4A8.06C"/>
    <property type="match status" value="1"/>
</dbReference>
<organism evidence="3 4">
    <name type="scientific">Pseudarthrobacter siccitolerans</name>
    <dbReference type="NCBI Taxonomy" id="861266"/>
    <lineage>
        <taxon>Bacteria</taxon>
        <taxon>Bacillati</taxon>
        <taxon>Actinomycetota</taxon>
        <taxon>Actinomycetes</taxon>
        <taxon>Micrococcales</taxon>
        <taxon>Micrococcaceae</taxon>
        <taxon>Pseudarthrobacter</taxon>
    </lineage>
</organism>
<proteinExistence type="predicted"/>
<evidence type="ECO:0000313" key="3">
    <source>
        <dbReference type="EMBL" id="CCQ48137.1"/>
    </source>
</evidence>
<dbReference type="Proteomes" id="UP000035722">
    <property type="component" value="Unassembled WGS sequence"/>
</dbReference>
<evidence type="ECO:0000256" key="1">
    <source>
        <dbReference type="ARBA" id="ARBA00022801"/>
    </source>
</evidence>
<gene>
    <name evidence="3" type="primary">mlhB</name>
    <name evidence="3" type="ORF">ARTSIC4J27_4134</name>
</gene>
<name>A0A024H8D1_9MICC</name>
<protein>
    <submittedName>
        <fullName evidence="3">Monoterpene epsilon-lactone hydrolase</fullName>
        <ecNumber evidence="3">3.1.1.83</ecNumber>
    </submittedName>
</protein>
<sequence length="279" mass="29661">MDDRREGYEAVLAQLPIPDDVSITAATYGGIDGYWVHASGASTGRIGVMLHGGGYIIGSAKGYRAYAAEVSRATDARVFVAEYRLAPEHPFPAALDDARSVLTAAIDEVGPQSCFAIGDSAGGGLVISSLWDLHRTGASLPACIVLVSPLVDLTVTNPSYEERAHTDPIVSRNGIQRAAGLYLGGRGPDEAPAAFPMLSDLGWLPPCLLLVGGAEVLLDDSRNLADKLKREGAHIEYREYDGMVHVWTLFSSFLPEGQEALEQIGEFVNTKTPVTSGGY</sequence>